<dbReference type="Gene3D" id="3.40.30.10">
    <property type="entry name" value="Glutaredoxin"/>
    <property type="match status" value="1"/>
</dbReference>
<dbReference type="OrthoDB" id="6560050at2"/>
<evidence type="ECO:0000313" key="3">
    <source>
        <dbReference type="EMBL" id="OMG53139.1"/>
    </source>
</evidence>
<dbReference type="InterPro" id="IPR036249">
    <property type="entry name" value="Thioredoxin-like_sf"/>
</dbReference>
<gene>
    <name evidence="3" type="ORF">BJN45_12985</name>
</gene>
<evidence type="ECO:0000313" key="4">
    <source>
        <dbReference type="Proteomes" id="UP000187526"/>
    </source>
</evidence>
<dbReference type="STRING" id="418702.BJN45_12985"/>
<reference evidence="3 4" key="1">
    <citation type="submission" date="2016-10" db="EMBL/GenBank/DDBJ databases">
        <title>Alkaliphiles isolated from bioreactors.</title>
        <authorList>
            <person name="Salah Z."/>
            <person name="Rout S.P."/>
            <person name="Humphreys P.N."/>
        </authorList>
    </citation>
    <scope>NUCLEOTIDE SEQUENCE [LARGE SCALE GENOMIC DNA]</scope>
    <source>
        <strain evidence="3 4">ZS02</strain>
    </source>
</reference>
<accession>A0A1R1I3E4</accession>
<dbReference type="Proteomes" id="UP000187526">
    <property type="component" value="Unassembled WGS sequence"/>
</dbReference>
<protein>
    <recommendedName>
        <fullName evidence="2">Hydrogenase expression/formation protein</fullName>
    </recommendedName>
</protein>
<evidence type="ECO:0000256" key="2">
    <source>
        <dbReference type="PIRNR" id="PIRNR038934"/>
    </source>
</evidence>
<keyword evidence="4" id="KW-1185">Reference proteome</keyword>
<dbReference type="InterPro" id="IPR010893">
    <property type="entry name" value="NiFe-hyd_mat_HyaE"/>
</dbReference>
<comment type="similarity">
    <text evidence="1 2">Belongs to the HupG/HyaE family.</text>
</comment>
<name>A0A1R1I3E4_9RHOO</name>
<dbReference type="Pfam" id="PF07449">
    <property type="entry name" value="HyaE"/>
    <property type="match status" value="1"/>
</dbReference>
<sequence length="152" mass="16294">MSLELKAGPTSLDRLETALARMQQKHGFSRVDRENPQFPAGLAALLLTDDPQRNLEILDACVILPEALNGLGADVARLVAGPEAAPALMQRFAVARAPAVVFLRDGDYLGSLNGIRDWQEYRDEIARLAAGPARPRPIAIPVRDAGQTGACA</sequence>
<proteinExistence type="inferred from homology"/>
<dbReference type="EMBL" id="MTHD01000004">
    <property type="protein sequence ID" value="OMG53139.1"/>
    <property type="molecule type" value="Genomic_DNA"/>
</dbReference>
<dbReference type="SUPFAM" id="SSF52833">
    <property type="entry name" value="Thioredoxin-like"/>
    <property type="match status" value="1"/>
</dbReference>
<dbReference type="RefSeq" id="WP_076095885.1">
    <property type="nucleotide sequence ID" value="NZ_MTHD01000004.1"/>
</dbReference>
<comment type="caution">
    <text evidence="3">The sequence shown here is derived from an EMBL/GenBank/DDBJ whole genome shotgun (WGS) entry which is preliminary data.</text>
</comment>
<organism evidence="3 4">
    <name type="scientific">Azonexus hydrophilus</name>
    <dbReference type="NCBI Taxonomy" id="418702"/>
    <lineage>
        <taxon>Bacteria</taxon>
        <taxon>Pseudomonadati</taxon>
        <taxon>Pseudomonadota</taxon>
        <taxon>Betaproteobacteria</taxon>
        <taxon>Rhodocyclales</taxon>
        <taxon>Azonexaceae</taxon>
        <taxon>Azonexus</taxon>
    </lineage>
</organism>
<dbReference type="PIRSF" id="PIRSF038934">
    <property type="entry name" value="HyaE_HupG"/>
    <property type="match status" value="1"/>
</dbReference>
<evidence type="ECO:0000256" key="1">
    <source>
        <dbReference type="ARBA" id="ARBA00009004"/>
    </source>
</evidence>
<dbReference type="AlphaFoldDB" id="A0A1R1I3E4"/>